<feature type="compositionally biased region" description="Pro residues" evidence="1">
    <location>
        <begin position="107"/>
        <end position="118"/>
    </location>
</feature>
<comment type="caution">
    <text evidence="2">The sequence shown here is derived from an EMBL/GenBank/DDBJ whole genome shotgun (WGS) entry which is preliminary data.</text>
</comment>
<reference evidence="2 3" key="1">
    <citation type="journal article" date="2021" name="MBio">
        <title>A New Model Trypanosomatid, Novymonas esmeraldas: Genomic Perception of Its 'Candidatus Pandoraea novymonadis' Endosymbiont.</title>
        <authorList>
            <person name="Zakharova A."/>
            <person name="Saura A."/>
            <person name="Butenko A."/>
            <person name="Podesvova L."/>
            <person name="Warmusova S."/>
            <person name="Kostygov A.Y."/>
            <person name="Nenarokova A."/>
            <person name="Lukes J."/>
            <person name="Opperdoes F.R."/>
            <person name="Yurchenko V."/>
        </authorList>
    </citation>
    <scope>NUCLEOTIDE SEQUENCE [LARGE SCALE GENOMIC DNA]</scope>
    <source>
        <strain evidence="2 3">E262AT.01</strain>
    </source>
</reference>
<feature type="compositionally biased region" description="Basic and acidic residues" evidence="1">
    <location>
        <begin position="124"/>
        <end position="133"/>
    </location>
</feature>
<sequence>MASDRTRTNDALVTHHPRGAVPPVERRTRVDPRTHARSVYERGPDGSQMYASYYNSNDDPTFHTRFHQHGNGGAFVQSAQFTFVSHGGGGAGDADYAVHHRSGGMAAPPPPPPPPPPVVEEEDDRSRDSDHGGHAPHTQQQRRPSHAEPIVEEPDDDDEDDVRERRAPRHERRRDTHRSPRAHARAAHPTGAAPFMADPWGMDAMFATMMQQQSAFPLLAAPRAQPLPPYAGDMFGAGGFENPFRMMEAMQRHMQQQRTAMFGGVDPFAGFR</sequence>
<feature type="region of interest" description="Disordered" evidence="1">
    <location>
        <begin position="1"/>
        <end position="49"/>
    </location>
</feature>
<dbReference type="AlphaFoldDB" id="A0AAW0EZL5"/>
<gene>
    <name evidence="2" type="ORF">NESM_000906200</name>
</gene>
<proteinExistence type="predicted"/>
<feature type="compositionally biased region" description="Basic and acidic residues" evidence="1">
    <location>
        <begin position="24"/>
        <end position="44"/>
    </location>
</feature>
<keyword evidence="3" id="KW-1185">Reference proteome</keyword>
<feature type="region of interest" description="Disordered" evidence="1">
    <location>
        <begin position="94"/>
        <end position="195"/>
    </location>
</feature>
<dbReference type="Proteomes" id="UP001430356">
    <property type="component" value="Unassembled WGS sequence"/>
</dbReference>
<evidence type="ECO:0000256" key="1">
    <source>
        <dbReference type="SAM" id="MobiDB-lite"/>
    </source>
</evidence>
<dbReference type="EMBL" id="JAECZO010000298">
    <property type="protein sequence ID" value="KAK7199335.1"/>
    <property type="molecule type" value="Genomic_DNA"/>
</dbReference>
<name>A0AAW0EZL5_9TRYP</name>
<protein>
    <submittedName>
        <fullName evidence="2">Uncharacterized protein</fullName>
    </submittedName>
</protein>
<evidence type="ECO:0000313" key="3">
    <source>
        <dbReference type="Proteomes" id="UP001430356"/>
    </source>
</evidence>
<accession>A0AAW0EZL5</accession>
<feature type="compositionally biased region" description="Acidic residues" evidence="1">
    <location>
        <begin position="150"/>
        <end position="161"/>
    </location>
</feature>
<evidence type="ECO:0000313" key="2">
    <source>
        <dbReference type="EMBL" id="KAK7199335.1"/>
    </source>
</evidence>
<organism evidence="2 3">
    <name type="scientific">Novymonas esmeraldas</name>
    <dbReference type="NCBI Taxonomy" id="1808958"/>
    <lineage>
        <taxon>Eukaryota</taxon>
        <taxon>Discoba</taxon>
        <taxon>Euglenozoa</taxon>
        <taxon>Kinetoplastea</taxon>
        <taxon>Metakinetoplastina</taxon>
        <taxon>Trypanosomatida</taxon>
        <taxon>Trypanosomatidae</taxon>
        <taxon>Novymonas</taxon>
    </lineage>
</organism>